<accession>A0A2U1SSV8</accession>
<dbReference type="SUPFAM" id="SSF53098">
    <property type="entry name" value="Ribonuclease H-like"/>
    <property type="match status" value="1"/>
</dbReference>
<reference evidence="2 3" key="1">
    <citation type="journal article" date="2018" name="Appl. Microbiol. Biotechnol.">
        <title>Co-cultivation of the strictly anaerobic methanogen Methanosarcina barkeri with aerobic methanotrophs in an oxygen-limited membrane bioreactor.</title>
        <authorList>
            <person name="In 't Zandt M.H."/>
            <person name="van den Bosch T.J.M."/>
            <person name="Rijkers R."/>
            <person name="van Kessel M.A.H.J."/>
            <person name="Jetten M.S.M."/>
            <person name="Welte C.U."/>
        </authorList>
    </citation>
    <scope>NUCLEOTIDE SEQUENCE [LARGE SCALE GENOMIC DNA]</scope>
    <source>
        <strain evidence="2 3">DSM 17706</strain>
    </source>
</reference>
<dbReference type="RefSeq" id="WP_108916450.1">
    <property type="nucleotide sequence ID" value="NZ_BGJY01000018.1"/>
</dbReference>
<evidence type="ECO:0000256" key="1">
    <source>
        <dbReference type="SAM" id="MobiDB-lite"/>
    </source>
</evidence>
<sequence length="194" mass="21518">MKILGLDLARKCGVGYGDESERTPRSFSFELYSEGRSEGYYDGAGKLGSWLNDWITANVVDAIVCERFLDPSAQENQAAIISGLLYQGAVLGVARCYDIPVYLYPVASARIHLCGRATAHPPRRGGAPRLSKREVAQRREDTKRMVWKQCVMLGLIPSDAIPDYDRSDGVCMWEYGVAKLTRATRPLALSNPAW</sequence>
<evidence type="ECO:0008006" key="4">
    <source>
        <dbReference type="Google" id="ProtNLM"/>
    </source>
</evidence>
<organism evidence="2 3">
    <name type="scientific">Methylosinus sporium</name>
    <dbReference type="NCBI Taxonomy" id="428"/>
    <lineage>
        <taxon>Bacteria</taxon>
        <taxon>Pseudomonadati</taxon>
        <taxon>Pseudomonadota</taxon>
        <taxon>Alphaproteobacteria</taxon>
        <taxon>Hyphomicrobiales</taxon>
        <taxon>Methylocystaceae</taxon>
        <taxon>Methylosinus</taxon>
    </lineage>
</organism>
<dbReference type="Proteomes" id="UP000245137">
    <property type="component" value="Unassembled WGS sequence"/>
</dbReference>
<protein>
    <recommendedName>
        <fullName evidence="4">Holliday junction resolvase RuvC</fullName>
    </recommendedName>
</protein>
<dbReference type="AlphaFoldDB" id="A0A2U1SSV8"/>
<dbReference type="InterPro" id="IPR036397">
    <property type="entry name" value="RNaseH_sf"/>
</dbReference>
<feature type="region of interest" description="Disordered" evidence="1">
    <location>
        <begin position="118"/>
        <end position="137"/>
    </location>
</feature>
<keyword evidence="3" id="KW-1185">Reference proteome</keyword>
<proteinExistence type="predicted"/>
<gene>
    <name evidence="2" type="ORF">C5689_06430</name>
</gene>
<comment type="caution">
    <text evidence="2">The sequence shown here is derived from an EMBL/GenBank/DDBJ whole genome shotgun (WGS) entry which is preliminary data.</text>
</comment>
<evidence type="ECO:0000313" key="3">
    <source>
        <dbReference type="Proteomes" id="UP000245137"/>
    </source>
</evidence>
<dbReference type="EMBL" id="PUIV01000006">
    <property type="protein sequence ID" value="PWB94697.1"/>
    <property type="molecule type" value="Genomic_DNA"/>
</dbReference>
<dbReference type="GO" id="GO:0003676">
    <property type="term" value="F:nucleic acid binding"/>
    <property type="evidence" value="ECO:0007669"/>
    <property type="project" value="InterPro"/>
</dbReference>
<dbReference type="InterPro" id="IPR012337">
    <property type="entry name" value="RNaseH-like_sf"/>
</dbReference>
<dbReference type="Gene3D" id="3.30.420.10">
    <property type="entry name" value="Ribonuclease H-like superfamily/Ribonuclease H"/>
    <property type="match status" value="1"/>
</dbReference>
<name>A0A2U1SSV8_METSR</name>
<evidence type="ECO:0000313" key="2">
    <source>
        <dbReference type="EMBL" id="PWB94697.1"/>
    </source>
</evidence>